<dbReference type="Gene3D" id="3.30.1330.10">
    <property type="entry name" value="PurM-like, N-terminal domain"/>
    <property type="match status" value="1"/>
</dbReference>
<gene>
    <name evidence="5" type="ORF">ACJDUH_10605</name>
</gene>
<dbReference type="SUPFAM" id="SSF55326">
    <property type="entry name" value="PurM N-terminal domain-like"/>
    <property type="match status" value="1"/>
</dbReference>
<evidence type="ECO:0000259" key="3">
    <source>
        <dbReference type="Pfam" id="PF00586"/>
    </source>
</evidence>
<sequence length="333" mass="36310">MKVGKLNWDDLKEIINSNKSVDRKDVRIKSGVGEDCSVIEYGDFECIVSTDPITGAESDIGKLAVHINCNDIASCGVEPIGILVTILAPEKTTLEELKDLMKEINEECRKLNVEILGGHTEITRAVNKLIVSCTAIGKGKKGIAVATSGAKIDDDIIVTKNLAMEGTSIIVNDYFPFIKDIITAEEAEEVKTYIENISVVDEGIIAGNFGVNSMHDITEGGVLGALWEMADASNVGFRVYEEKMPLSNVAKKICNKLNIDPLRFISSGSMLITTKNGPELINKLSKKGIKAAIIGNITKDKGILVDYKGFEIEVQPPERDELFSLEDLLSNYK</sequence>
<keyword evidence="6" id="KW-1185">Reference proteome</keyword>
<dbReference type="PANTHER" id="PTHR30303:SF4">
    <property type="entry name" value="HYDROGENASE EXPRESSION_FORMATION PROTEIN HYPE"/>
    <property type="match status" value="1"/>
</dbReference>
<proteinExistence type="inferred from homology"/>
<evidence type="ECO:0000313" key="5">
    <source>
        <dbReference type="EMBL" id="MFL0268538.1"/>
    </source>
</evidence>
<protein>
    <submittedName>
        <fullName evidence="5">AIR synthase family protein</fullName>
    </submittedName>
</protein>
<dbReference type="Pfam" id="PF00586">
    <property type="entry name" value="AIRS"/>
    <property type="match status" value="1"/>
</dbReference>
<accession>A0ABW8TUY7</accession>
<dbReference type="Gene3D" id="3.90.650.10">
    <property type="entry name" value="PurM-like C-terminal domain"/>
    <property type="match status" value="1"/>
</dbReference>
<dbReference type="InterPro" id="IPR011854">
    <property type="entry name" value="HypE"/>
</dbReference>
<feature type="domain" description="PurM-like C-terminal" evidence="4">
    <location>
        <begin position="197"/>
        <end position="303"/>
    </location>
</feature>
<dbReference type="InterPro" id="IPR010918">
    <property type="entry name" value="PurM-like_C_dom"/>
</dbReference>
<evidence type="ECO:0000313" key="6">
    <source>
        <dbReference type="Proteomes" id="UP001623661"/>
    </source>
</evidence>
<feature type="coiled-coil region" evidence="2">
    <location>
        <begin position="87"/>
        <end position="114"/>
    </location>
</feature>
<dbReference type="CDD" id="cd06061">
    <property type="entry name" value="PurM-like1"/>
    <property type="match status" value="1"/>
</dbReference>
<dbReference type="InterPro" id="IPR036676">
    <property type="entry name" value="PurM-like_C_sf"/>
</dbReference>
<evidence type="ECO:0000256" key="1">
    <source>
        <dbReference type="ARBA" id="ARBA00006243"/>
    </source>
</evidence>
<dbReference type="Proteomes" id="UP001623661">
    <property type="component" value="Unassembled WGS sequence"/>
</dbReference>
<dbReference type="Pfam" id="PF02769">
    <property type="entry name" value="AIRS_C"/>
    <property type="match status" value="1"/>
</dbReference>
<keyword evidence="2" id="KW-0175">Coiled coil</keyword>
<feature type="domain" description="PurM-like N-terminal" evidence="3">
    <location>
        <begin position="33"/>
        <end position="137"/>
    </location>
</feature>
<dbReference type="EMBL" id="JBJHZY010000002">
    <property type="protein sequence ID" value="MFL0268538.1"/>
    <property type="molecule type" value="Genomic_DNA"/>
</dbReference>
<dbReference type="RefSeq" id="WP_406765166.1">
    <property type="nucleotide sequence ID" value="NZ_JBJHZY010000002.1"/>
</dbReference>
<evidence type="ECO:0000256" key="2">
    <source>
        <dbReference type="SAM" id="Coils"/>
    </source>
</evidence>
<dbReference type="PANTHER" id="PTHR30303">
    <property type="entry name" value="HYDROGENASE ISOENZYMES FORMATION PROTEIN HYPE"/>
    <property type="match status" value="1"/>
</dbReference>
<dbReference type="SUPFAM" id="SSF56042">
    <property type="entry name" value="PurM C-terminal domain-like"/>
    <property type="match status" value="1"/>
</dbReference>
<dbReference type="InterPro" id="IPR016188">
    <property type="entry name" value="PurM-like_N"/>
</dbReference>
<comment type="similarity">
    <text evidence="1">Belongs to the HypE family.</text>
</comment>
<organism evidence="5 6">
    <name type="scientific">Candidatus Clostridium radicumherbarum</name>
    <dbReference type="NCBI Taxonomy" id="3381662"/>
    <lineage>
        <taxon>Bacteria</taxon>
        <taxon>Bacillati</taxon>
        <taxon>Bacillota</taxon>
        <taxon>Clostridia</taxon>
        <taxon>Eubacteriales</taxon>
        <taxon>Clostridiaceae</taxon>
        <taxon>Clostridium</taxon>
    </lineage>
</organism>
<dbReference type="PIRSF" id="PIRSF005644">
    <property type="entry name" value="Hdrgns_mtr_HypE"/>
    <property type="match status" value="1"/>
</dbReference>
<reference evidence="5 6" key="1">
    <citation type="submission" date="2024-11" db="EMBL/GenBank/DDBJ databases">
        <authorList>
            <person name="Heng Y.C."/>
            <person name="Lim A.C.H."/>
            <person name="Lee J.K.Y."/>
            <person name="Kittelmann S."/>
        </authorList>
    </citation>
    <scope>NUCLEOTIDE SEQUENCE [LARGE SCALE GENOMIC DNA]</scope>
    <source>
        <strain evidence="5 6">WILCCON 0202</strain>
    </source>
</reference>
<comment type="caution">
    <text evidence="5">The sequence shown here is derived from an EMBL/GenBank/DDBJ whole genome shotgun (WGS) entry which is preliminary data.</text>
</comment>
<evidence type="ECO:0000259" key="4">
    <source>
        <dbReference type="Pfam" id="PF02769"/>
    </source>
</evidence>
<dbReference type="InterPro" id="IPR036921">
    <property type="entry name" value="PurM-like_N_sf"/>
</dbReference>
<name>A0ABW8TUY7_9CLOT</name>